<evidence type="ECO:0000256" key="1">
    <source>
        <dbReference type="ARBA" id="ARBA00004651"/>
    </source>
</evidence>
<keyword evidence="8 9" id="KW-0472">Membrane</keyword>
<evidence type="ECO:0000256" key="9">
    <source>
        <dbReference type="SAM" id="Phobius"/>
    </source>
</evidence>
<gene>
    <name evidence="12" type="ORF">S06H3_21649</name>
</gene>
<dbReference type="InterPro" id="IPR005791">
    <property type="entry name" value="SecD"/>
</dbReference>
<dbReference type="GO" id="GO:0005886">
    <property type="term" value="C:plasma membrane"/>
    <property type="evidence" value="ECO:0007669"/>
    <property type="project" value="UniProtKB-SubCell"/>
</dbReference>
<dbReference type="InterPro" id="IPR054384">
    <property type="entry name" value="SecDF_P1_head"/>
</dbReference>
<feature type="domain" description="Protein export membrane protein SecD/SecF C-terminal" evidence="10">
    <location>
        <begin position="109"/>
        <end position="248"/>
    </location>
</feature>
<keyword evidence="2" id="KW-0813">Transport</keyword>
<sequence>QNNKPLLLEEKPSLVGDSLVDARVEWGTMQINPYVSFVLNSKGARRFARVTKSNIGKKLAIVLDGKVKSAPVIESEIPAGRGQISGRFNEDEAADLALVLRTGALPAPIQVEEERTVDAALGEDSINKGIRSVIVGIALVLLFMAGYYLWAGLIASFALCLNLIIILGVLSYPRLGASLTLPGIAGIVLTIGMAVDANVLIFERIREELKLGKTLRLAISSGYQKAFFTILDANVTTLIAAFILFQFG</sequence>
<organism evidence="12">
    <name type="scientific">marine sediment metagenome</name>
    <dbReference type="NCBI Taxonomy" id="412755"/>
    <lineage>
        <taxon>unclassified sequences</taxon>
        <taxon>metagenomes</taxon>
        <taxon>ecological metagenomes</taxon>
    </lineage>
</organism>
<feature type="non-terminal residue" evidence="12">
    <location>
        <position position="248"/>
    </location>
</feature>
<proteinExistence type="predicted"/>
<evidence type="ECO:0000256" key="7">
    <source>
        <dbReference type="ARBA" id="ARBA00023010"/>
    </source>
</evidence>
<name>X1LP20_9ZZZZ</name>
<dbReference type="GO" id="GO:0006886">
    <property type="term" value="P:intracellular protein transport"/>
    <property type="evidence" value="ECO:0007669"/>
    <property type="project" value="InterPro"/>
</dbReference>
<feature type="domain" description="SecDF P1 head subdomain" evidence="11">
    <location>
        <begin position="2"/>
        <end position="107"/>
    </location>
</feature>
<dbReference type="AlphaFoldDB" id="X1LP20"/>
<dbReference type="PANTHER" id="PTHR30081">
    <property type="entry name" value="PROTEIN-EXPORT MEMBRANE PROTEIN SEC"/>
    <property type="match status" value="1"/>
</dbReference>
<dbReference type="SUPFAM" id="SSF82866">
    <property type="entry name" value="Multidrug efflux transporter AcrB transmembrane domain"/>
    <property type="match status" value="1"/>
</dbReference>
<feature type="transmembrane region" description="Helical" evidence="9">
    <location>
        <begin position="157"/>
        <end position="175"/>
    </location>
</feature>
<dbReference type="Gene3D" id="1.20.1640.10">
    <property type="entry name" value="Multidrug efflux transporter AcrB transmembrane domain"/>
    <property type="match status" value="1"/>
</dbReference>
<dbReference type="NCBIfam" id="TIGR00916">
    <property type="entry name" value="2A0604s01"/>
    <property type="match status" value="1"/>
</dbReference>
<evidence type="ECO:0000313" key="12">
    <source>
        <dbReference type="EMBL" id="GAI07566.1"/>
    </source>
</evidence>
<comment type="subcellular location">
    <subcellularLocation>
        <location evidence="1">Cell membrane</location>
        <topology evidence="1">Multi-pass membrane protein</topology>
    </subcellularLocation>
</comment>
<dbReference type="InterPro" id="IPR055344">
    <property type="entry name" value="SecD_SecF_C_bact"/>
</dbReference>
<dbReference type="InterPro" id="IPR048634">
    <property type="entry name" value="SecD_SecF_C"/>
</dbReference>
<keyword evidence="7" id="KW-0811">Translocation</keyword>
<reference evidence="12" key="1">
    <citation type="journal article" date="2014" name="Front. Microbiol.">
        <title>High frequency of phylogenetically diverse reductive dehalogenase-homologous genes in deep subseafloor sedimentary metagenomes.</title>
        <authorList>
            <person name="Kawai M."/>
            <person name="Futagami T."/>
            <person name="Toyoda A."/>
            <person name="Takaki Y."/>
            <person name="Nishi S."/>
            <person name="Hori S."/>
            <person name="Arai W."/>
            <person name="Tsubouchi T."/>
            <person name="Morono Y."/>
            <person name="Uchiyama I."/>
            <person name="Ito T."/>
            <person name="Fujiyama A."/>
            <person name="Inagaki F."/>
            <person name="Takami H."/>
        </authorList>
    </citation>
    <scope>NUCLEOTIDE SEQUENCE</scope>
    <source>
        <strain evidence="12">Expedition CK06-06</strain>
    </source>
</reference>
<evidence type="ECO:0000259" key="10">
    <source>
        <dbReference type="Pfam" id="PF02355"/>
    </source>
</evidence>
<dbReference type="GO" id="GO:0015450">
    <property type="term" value="F:protein-transporting ATPase activity"/>
    <property type="evidence" value="ECO:0007669"/>
    <property type="project" value="InterPro"/>
</dbReference>
<feature type="transmembrane region" description="Helical" evidence="9">
    <location>
        <begin position="133"/>
        <end position="150"/>
    </location>
</feature>
<dbReference type="Pfam" id="PF02355">
    <property type="entry name" value="SecD_SecF_C"/>
    <property type="match status" value="1"/>
</dbReference>
<dbReference type="NCBIfam" id="TIGR01129">
    <property type="entry name" value="secD"/>
    <property type="match status" value="1"/>
</dbReference>
<protein>
    <recommendedName>
        <fullName evidence="13">SecD export protein N-terminal TM domain-containing protein</fullName>
    </recommendedName>
</protein>
<evidence type="ECO:0000256" key="6">
    <source>
        <dbReference type="ARBA" id="ARBA00022989"/>
    </source>
</evidence>
<evidence type="ECO:0000256" key="5">
    <source>
        <dbReference type="ARBA" id="ARBA00022927"/>
    </source>
</evidence>
<feature type="transmembrane region" description="Helical" evidence="9">
    <location>
        <begin position="226"/>
        <end position="247"/>
    </location>
</feature>
<dbReference type="Pfam" id="PF22599">
    <property type="entry name" value="SecDF_P1_head"/>
    <property type="match status" value="1"/>
</dbReference>
<keyword evidence="6 9" id="KW-1133">Transmembrane helix</keyword>
<feature type="transmembrane region" description="Helical" evidence="9">
    <location>
        <begin position="181"/>
        <end position="205"/>
    </location>
</feature>
<keyword evidence="4 9" id="KW-0812">Transmembrane</keyword>
<accession>X1LP20</accession>
<evidence type="ECO:0000256" key="8">
    <source>
        <dbReference type="ARBA" id="ARBA00023136"/>
    </source>
</evidence>
<evidence type="ECO:0008006" key="13">
    <source>
        <dbReference type="Google" id="ProtNLM"/>
    </source>
</evidence>
<comment type="caution">
    <text evidence="12">The sequence shown here is derived from an EMBL/GenBank/DDBJ whole genome shotgun (WGS) entry which is preliminary data.</text>
</comment>
<evidence type="ECO:0000259" key="11">
    <source>
        <dbReference type="Pfam" id="PF22599"/>
    </source>
</evidence>
<dbReference type="InterPro" id="IPR022813">
    <property type="entry name" value="SecD/SecF_arch_bac"/>
</dbReference>
<evidence type="ECO:0000256" key="2">
    <source>
        <dbReference type="ARBA" id="ARBA00022448"/>
    </source>
</evidence>
<evidence type="ECO:0000256" key="4">
    <source>
        <dbReference type="ARBA" id="ARBA00022692"/>
    </source>
</evidence>
<evidence type="ECO:0000256" key="3">
    <source>
        <dbReference type="ARBA" id="ARBA00022475"/>
    </source>
</evidence>
<dbReference type="Gene3D" id="3.30.1360.200">
    <property type="match status" value="1"/>
</dbReference>
<keyword evidence="5" id="KW-0653">Protein transport</keyword>
<dbReference type="PANTHER" id="PTHR30081:SF1">
    <property type="entry name" value="PROTEIN TRANSLOCASE SUBUNIT SECD"/>
    <property type="match status" value="1"/>
</dbReference>
<dbReference type="EMBL" id="BARV01011406">
    <property type="protein sequence ID" value="GAI07566.1"/>
    <property type="molecule type" value="Genomic_DNA"/>
</dbReference>
<feature type="non-terminal residue" evidence="12">
    <location>
        <position position="1"/>
    </location>
</feature>
<keyword evidence="3" id="KW-1003">Cell membrane</keyword>